<organism evidence="4 5">
    <name type="scientific">Desulfurella amilsii</name>
    <dbReference type="NCBI Taxonomy" id="1562698"/>
    <lineage>
        <taxon>Bacteria</taxon>
        <taxon>Pseudomonadati</taxon>
        <taxon>Campylobacterota</taxon>
        <taxon>Desulfurellia</taxon>
        <taxon>Desulfurellales</taxon>
        <taxon>Desulfurellaceae</taxon>
        <taxon>Desulfurella</taxon>
    </lineage>
</organism>
<dbReference type="InterPro" id="IPR000424">
    <property type="entry name" value="Primosome_PriB/ssb"/>
</dbReference>
<dbReference type="PROSITE" id="PS50935">
    <property type="entry name" value="SSB"/>
    <property type="match status" value="1"/>
</dbReference>
<dbReference type="GO" id="GO:0009295">
    <property type="term" value="C:nucleoid"/>
    <property type="evidence" value="ECO:0007669"/>
    <property type="project" value="TreeGrafter"/>
</dbReference>
<evidence type="ECO:0000256" key="1">
    <source>
        <dbReference type="ARBA" id="ARBA00023125"/>
    </source>
</evidence>
<dbReference type="InterPro" id="IPR011344">
    <property type="entry name" value="ssDNA-bd"/>
</dbReference>
<comment type="subunit">
    <text evidence="2">Homotetramer.</text>
</comment>
<comment type="caution">
    <text evidence="4">The sequence shown here is derived from an EMBL/GenBank/DDBJ whole genome shotgun (WGS) entry which is preliminary data.</text>
</comment>
<protein>
    <recommendedName>
        <fullName evidence="2 3">Single-stranded DNA-binding protein</fullName>
        <shortName evidence="2">SSB</shortName>
    </recommendedName>
</protein>
<dbReference type="Pfam" id="PF00436">
    <property type="entry name" value="SSB"/>
    <property type="match status" value="1"/>
</dbReference>
<evidence type="ECO:0000313" key="5">
    <source>
        <dbReference type="Proteomes" id="UP000194141"/>
    </source>
</evidence>
<evidence type="ECO:0000256" key="2">
    <source>
        <dbReference type="HAMAP-Rule" id="MF_00984"/>
    </source>
</evidence>
<proteinExistence type="inferred from homology"/>
<sequence length="131" mass="14440">MNFNRITLMGNLTRDPELRYTPSNIGVATLGLAVNTIVGKDADGNKKTEVLFVDITAFGKQAETIAQYCKKGTPLFIEGRLRLRSWEDKNGVKHSKHEVILSAFQLIGGNNNGKGIENDLPLPPDDEDVPF</sequence>
<dbReference type="GO" id="GO:0006260">
    <property type="term" value="P:DNA replication"/>
    <property type="evidence" value="ECO:0007669"/>
    <property type="project" value="InterPro"/>
</dbReference>
<dbReference type="PANTHER" id="PTHR10302">
    <property type="entry name" value="SINGLE-STRANDED DNA-BINDING PROTEIN"/>
    <property type="match status" value="1"/>
</dbReference>
<reference evidence="4 5" key="1">
    <citation type="journal article" date="2017" name="Front. Microbiol.">
        <title>Genome Sequence of Desulfurella amilsii Strain TR1 and Comparative Genomics of Desulfurellaceae Family.</title>
        <authorList>
            <person name="Florentino A.P."/>
            <person name="Stams A.J."/>
            <person name="Sanchez-Andrea I."/>
        </authorList>
    </citation>
    <scope>NUCLEOTIDE SEQUENCE [LARGE SCALE GENOMIC DNA]</scope>
    <source>
        <strain evidence="4 5">TR1</strain>
    </source>
</reference>
<evidence type="ECO:0000256" key="3">
    <source>
        <dbReference type="PIRNR" id="PIRNR002070"/>
    </source>
</evidence>
<gene>
    <name evidence="4" type="ORF">DESAMIL20_694</name>
</gene>
<dbReference type="PANTHER" id="PTHR10302:SF27">
    <property type="entry name" value="SINGLE-STRANDED DNA-BINDING PROTEIN"/>
    <property type="match status" value="1"/>
</dbReference>
<dbReference type="EMBL" id="MDSU01000016">
    <property type="protein sequence ID" value="OSS42510.1"/>
    <property type="molecule type" value="Genomic_DNA"/>
</dbReference>
<dbReference type="CDD" id="cd04496">
    <property type="entry name" value="SSB_OBF"/>
    <property type="match status" value="1"/>
</dbReference>
<keyword evidence="1 2" id="KW-0238">DNA-binding</keyword>
<evidence type="ECO:0000313" key="4">
    <source>
        <dbReference type="EMBL" id="OSS42510.1"/>
    </source>
</evidence>
<dbReference type="Gene3D" id="2.40.50.140">
    <property type="entry name" value="Nucleic acid-binding proteins"/>
    <property type="match status" value="1"/>
</dbReference>
<name>A0A1X4XY99_9BACT</name>
<dbReference type="RefSeq" id="WP_086033424.1">
    <property type="nucleotide sequence ID" value="NZ_MDSU01000016.1"/>
</dbReference>
<dbReference type="InterPro" id="IPR012340">
    <property type="entry name" value="NA-bd_OB-fold"/>
</dbReference>
<dbReference type="Proteomes" id="UP000194141">
    <property type="component" value="Unassembled WGS sequence"/>
</dbReference>
<dbReference type="HAMAP" id="MF_00984">
    <property type="entry name" value="SSB"/>
    <property type="match status" value="1"/>
</dbReference>
<dbReference type="PIRSF" id="PIRSF002070">
    <property type="entry name" value="SSB"/>
    <property type="match status" value="1"/>
</dbReference>
<dbReference type="AlphaFoldDB" id="A0A1X4XY99"/>
<comment type="caution">
    <text evidence="2">Lacks conserved residue(s) required for the propagation of feature annotation.</text>
</comment>
<dbReference type="STRING" id="1562698.DESAMIL20_694"/>
<dbReference type="OrthoDB" id="9809878at2"/>
<dbReference type="NCBIfam" id="TIGR00621">
    <property type="entry name" value="ssb"/>
    <property type="match status" value="1"/>
</dbReference>
<accession>A0A1X4XY99</accession>
<dbReference type="GO" id="GO:0003697">
    <property type="term" value="F:single-stranded DNA binding"/>
    <property type="evidence" value="ECO:0007669"/>
    <property type="project" value="UniProtKB-UniRule"/>
</dbReference>
<dbReference type="SUPFAM" id="SSF50249">
    <property type="entry name" value="Nucleic acid-binding proteins"/>
    <property type="match status" value="1"/>
</dbReference>
<keyword evidence="5" id="KW-1185">Reference proteome</keyword>